<dbReference type="RefSeq" id="XP_018661521.1">
    <property type="nucleotide sequence ID" value="XM_018805350.1"/>
</dbReference>
<reference evidence="2 3" key="1">
    <citation type="journal article" date="2016" name="Genome Announc.">
        <title>Draft Whole-Genome Sequence of Trichoderma gamsii T6085, a Promising Biocontrol Agent of Fusarium Head Blight on Wheat.</title>
        <authorList>
            <person name="Baroncelli R."/>
            <person name="Zapparata A."/>
            <person name="Piaggeschi G."/>
            <person name="Sarrocco S."/>
            <person name="Vannacci G."/>
        </authorList>
    </citation>
    <scope>NUCLEOTIDE SEQUENCE [LARGE SCALE GENOMIC DNA]</scope>
    <source>
        <strain evidence="2 3">T6085</strain>
    </source>
</reference>
<evidence type="ECO:0000313" key="2">
    <source>
        <dbReference type="EMBL" id="PON23260.1"/>
    </source>
</evidence>
<sequence>MAGDTQSHFLCSPCQSFISWTKTPNLPSDAYFVVPYKASFEALEASAAQCPLCQYVCRDVLNGKPRYNGYEPTEVSYRIFAEVKISSGRRLINVTWVEDLPFPSAGPRDPVYYLAHPESVKTRVMWQESVPSFESRLKAISIWLSYCDCHHMRCVERPSVMPRRLLDLKDAERSKVVRLIETSTTVGVDIRYATLSHCWGPKTSKPPLKTTSDNINYHFKGIPLDDLNLNFKDAVLISIKLGVQYIWIDSLCIIQDNSSDWEIEAEKMADIYRQSYINLAASAAHDAHGGMVDLSSMYISKAIPTAVIRYRSTDATVRHTADVPDDELMIRPSSLKQEYRDLLSYKTSPYFARGWVLQEVALAPRTIYFTTNQIMWQCRELFESEDGTWSAENVIPALDYSFSVENCFDFTSKVRAYNLWQMWLKSYATRELTYSSDAAAAAAGLINYYKSATGHTPMLGLWKETLYADLKWAIRGRPFKGTEPSHSRPASNFPSWSWLCMLPRGQSGTGFQNVIFHDKIIPSLRIEEYEEKWSGPAFTSKLEYAKLVISTMAQDGVLSFTKKGDATIEVNGSCVWQQYPTIEYELPQRSEYAVKLAHIEQIIYRHKDGKAYQYRDGFLVLRLAANNPPRYERLGYGELDCFSIDDSVDRPGPTGHLERHFKESDRQSIELV</sequence>
<dbReference type="InterPro" id="IPR010730">
    <property type="entry name" value="HET"/>
</dbReference>
<evidence type="ECO:0000313" key="3">
    <source>
        <dbReference type="Proteomes" id="UP000054821"/>
    </source>
</evidence>
<keyword evidence="3" id="KW-1185">Reference proteome</keyword>
<proteinExistence type="predicted"/>
<accession>A0A2P4ZG42</accession>
<dbReference type="Pfam" id="PF06985">
    <property type="entry name" value="HET"/>
    <property type="match status" value="1"/>
</dbReference>
<dbReference type="PANTHER" id="PTHR33112">
    <property type="entry name" value="DOMAIN PROTEIN, PUTATIVE-RELATED"/>
    <property type="match status" value="1"/>
</dbReference>
<dbReference type="GeneID" id="29985433"/>
<evidence type="ECO:0000259" key="1">
    <source>
        <dbReference type="Pfam" id="PF06985"/>
    </source>
</evidence>
<gene>
    <name evidence="2" type="ORF">TGAM01_v207786</name>
</gene>
<protein>
    <submittedName>
        <fullName evidence="2">Heterokaryon incompatibility protein</fullName>
    </submittedName>
</protein>
<dbReference type="PANTHER" id="PTHR33112:SF9">
    <property type="entry name" value="HETEROKARYON INCOMPATIBILITY DOMAIN-CONTAINING PROTEIN"/>
    <property type="match status" value="1"/>
</dbReference>
<comment type="caution">
    <text evidence="2">The sequence shown here is derived from an EMBL/GenBank/DDBJ whole genome shotgun (WGS) entry which is preliminary data.</text>
</comment>
<dbReference type="Proteomes" id="UP000054821">
    <property type="component" value="Unassembled WGS sequence"/>
</dbReference>
<name>A0A2P4ZG42_9HYPO</name>
<feature type="domain" description="Heterokaryon incompatibility" evidence="1">
    <location>
        <begin position="192"/>
        <end position="359"/>
    </location>
</feature>
<organism evidence="2 3">
    <name type="scientific">Trichoderma gamsii</name>
    <dbReference type="NCBI Taxonomy" id="398673"/>
    <lineage>
        <taxon>Eukaryota</taxon>
        <taxon>Fungi</taxon>
        <taxon>Dikarya</taxon>
        <taxon>Ascomycota</taxon>
        <taxon>Pezizomycotina</taxon>
        <taxon>Sordariomycetes</taxon>
        <taxon>Hypocreomycetidae</taxon>
        <taxon>Hypocreales</taxon>
        <taxon>Hypocreaceae</taxon>
        <taxon>Trichoderma</taxon>
    </lineage>
</organism>
<dbReference type="STRING" id="398673.A0A2P4ZG42"/>
<dbReference type="EMBL" id="JPDN02000030">
    <property type="protein sequence ID" value="PON23260.1"/>
    <property type="molecule type" value="Genomic_DNA"/>
</dbReference>
<dbReference type="AlphaFoldDB" id="A0A2P4ZG42"/>